<keyword evidence="3" id="KW-0813">Transport</keyword>
<evidence type="ECO:0000256" key="1">
    <source>
        <dbReference type="ARBA" id="ARBA00004141"/>
    </source>
</evidence>
<comment type="caution">
    <text evidence="8">The sequence shown here is derived from an EMBL/GenBank/DDBJ whole genome shotgun (WGS) entry which is preliminary data.</text>
</comment>
<sequence>MADCCSGSCGSARAPDPRYRKVLWIALLINAAMFVVEVVASMQAHSAALLADSMDFLGDAANYGVSLFVLGLAVVWRSRAAYAKGMVMGIFGLLVLARVLWTGLGGHTPVAETMGAIGMLAFAANGVVAWCLYAFRDGDANMRSVWLCTRNDMIGNVAVMLAALGVFGTGTAWPDIAVAAIMAVLGLTSAREVIGRARQELRSSETQNG</sequence>
<feature type="domain" description="Cation efflux protein transmembrane" evidence="7">
    <location>
        <begin position="23"/>
        <end position="197"/>
    </location>
</feature>
<dbReference type="InterPro" id="IPR027469">
    <property type="entry name" value="Cation_efflux_TMD_sf"/>
</dbReference>
<keyword evidence="3" id="KW-0862">Zinc</keyword>
<feature type="transmembrane region" description="Helical" evidence="6">
    <location>
        <begin position="83"/>
        <end position="101"/>
    </location>
</feature>
<organism evidence="8 9">
    <name type="scientific">Duganella phyllosphaerae</name>
    <dbReference type="NCBI Taxonomy" id="762836"/>
    <lineage>
        <taxon>Bacteria</taxon>
        <taxon>Pseudomonadati</taxon>
        <taxon>Pseudomonadota</taxon>
        <taxon>Betaproteobacteria</taxon>
        <taxon>Burkholderiales</taxon>
        <taxon>Oxalobacteraceae</taxon>
        <taxon>Telluria group</taxon>
        <taxon>Duganella</taxon>
    </lineage>
</organism>
<evidence type="ECO:0000256" key="3">
    <source>
        <dbReference type="ARBA" id="ARBA00022906"/>
    </source>
</evidence>
<keyword evidence="3" id="KW-0406">Ion transport</keyword>
<dbReference type="PANTHER" id="PTHR11562">
    <property type="entry name" value="CATION EFFLUX PROTEIN/ ZINC TRANSPORTER"/>
    <property type="match status" value="1"/>
</dbReference>
<dbReference type="InterPro" id="IPR058533">
    <property type="entry name" value="Cation_efflux_TM"/>
</dbReference>
<feature type="transmembrane region" description="Helical" evidence="6">
    <location>
        <begin position="22"/>
        <end position="40"/>
    </location>
</feature>
<evidence type="ECO:0000313" key="9">
    <source>
        <dbReference type="Proteomes" id="UP000175989"/>
    </source>
</evidence>
<feature type="transmembrane region" description="Helical" evidence="6">
    <location>
        <begin position="153"/>
        <end position="170"/>
    </location>
</feature>
<dbReference type="InterPro" id="IPR050681">
    <property type="entry name" value="CDF/SLC30A"/>
</dbReference>
<reference evidence="9" key="1">
    <citation type="journal article" date="2016" name="Front. Microbiol.">
        <title>Molecular Keys to the Janthinobacterium and Duganella spp. Interaction with the Plant Pathogen Fusarium graminearum.</title>
        <authorList>
            <person name="Haack F.S."/>
            <person name="Poehlein A."/>
            <person name="Kroger C."/>
            <person name="Voigt C.A."/>
            <person name="Piepenbring M."/>
            <person name="Bode H.B."/>
            <person name="Daniel R."/>
            <person name="Schafer W."/>
            <person name="Streit W.R."/>
        </authorList>
    </citation>
    <scope>NUCLEOTIDE SEQUENCE [LARGE SCALE GENOMIC DNA]</scope>
    <source>
        <strain evidence="9">T54</strain>
    </source>
</reference>
<evidence type="ECO:0000256" key="4">
    <source>
        <dbReference type="ARBA" id="ARBA00022989"/>
    </source>
</evidence>
<dbReference type="PANTHER" id="PTHR11562:SF17">
    <property type="entry name" value="RE54080P-RELATED"/>
    <property type="match status" value="1"/>
</dbReference>
<dbReference type="EMBL" id="LROM01000061">
    <property type="protein sequence ID" value="OFA07377.1"/>
    <property type="molecule type" value="Genomic_DNA"/>
</dbReference>
<dbReference type="Proteomes" id="UP000175989">
    <property type="component" value="Unassembled WGS sequence"/>
</dbReference>
<protein>
    <submittedName>
        <fullName evidence="8">Cadmium, cobalt and zinc/H(+)-K(+) antiporter</fullName>
    </submittedName>
</protein>
<evidence type="ECO:0000256" key="6">
    <source>
        <dbReference type="SAM" id="Phobius"/>
    </source>
</evidence>
<evidence type="ECO:0000256" key="2">
    <source>
        <dbReference type="ARBA" id="ARBA00022692"/>
    </source>
</evidence>
<name>A0A1E7X4J9_9BURK</name>
<keyword evidence="2 6" id="KW-0812">Transmembrane</keyword>
<proteinExistence type="predicted"/>
<dbReference type="GO" id="GO:0005385">
    <property type="term" value="F:zinc ion transmembrane transporter activity"/>
    <property type="evidence" value="ECO:0007669"/>
    <property type="project" value="TreeGrafter"/>
</dbReference>
<dbReference type="RefSeq" id="WP_070247028.1">
    <property type="nucleotide sequence ID" value="NZ_LROM01000061.1"/>
</dbReference>
<keyword evidence="4 6" id="KW-1133">Transmembrane helix</keyword>
<dbReference type="PATRIC" id="fig|762836.4.peg.1365"/>
<dbReference type="Gene3D" id="1.20.1510.10">
    <property type="entry name" value="Cation efflux protein transmembrane domain"/>
    <property type="match status" value="1"/>
</dbReference>
<evidence type="ECO:0000313" key="8">
    <source>
        <dbReference type="EMBL" id="OFA07377.1"/>
    </source>
</evidence>
<keyword evidence="5 6" id="KW-0472">Membrane</keyword>
<dbReference type="AlphaFoldDB" id="A0A1E7X4J9"/>
<feature type="transmembrane region" description="Helical" evidence="6">
    <location>
        <begin position="60"/>
        <end position="76"/>
    </location>
</feature>
<dbReference type="GO" id="GO:0005886">
    <property type="term" value="C:plasma membrane"/>
    <property type="evidence" value="ECO:0007669"/>
    <property type="project" value="TreeGrafter"/>
</dbReference>
<accession>A0A1E7X4J9</accession>
<evidence type="ECO:0000256" key="5">
    <source>
        <dbReference type="ARBA" id="ARBA00023136"/>
    </source>
</evidence>
<keyword evidence="9" id="KW-1185">Reference proteome</keyword>
<keyword evidence="3" id="KW-0864">Zinc transport</keyword>
<dbReference type="SUPFAM" id="SSF161111">
    <property type="entry name" value="Cation efflux protein transmembrane domain-like"/>
    <property type="match status" value="1"/>
</dbReference>
<comment type="subcellular location">
    <subcellularLocation>
        <location evidence="1">Membrane</location>
        <topology evidence="1">Multi-pass membrane protein</topology>
    </subcellularLocation>
</comment>
<dbReference type="Pfam" id="PF01545">
    <property type="entry name" value="Cation_efflux"/>
    <property type="match status" value="1"/>
</dbReference>
<dbReference type="OrthoDB" id="9799649at2"/>
<feature type="transmembrane region" description="Helical" evidence="6">
    <location>
        <begin position="113"/>
        <end position="133"/>
    </location>
</feature>
<gene>
    <name evidence="8" type="primary">czcD_2</name>
    <name evidence="8" type="ORF">DUPY_13080</name>
</gene>
<evidence type="ECO:0000259" key="7">
    <source>
        <dbReference type="Pfam" id="PF01545"/>
    </source>
</evidence>